<evidence type="ECO:0000259" key="1">
    <source>
        <dbReference type="Pfam" id="PF00419"/>
    </source>
</evidence>
<accession>A0ABS5SXD2</accession>
<dbReference type="InterPro" id="IPR008966">
    <property type="entry name" value="Adhesion_dom_sf"/>
</dbReference>
<dbReference type="SUPFAM" id="SSF49401">
    <property type="entry name" value="Bacterial adhesins"/>
    <property type="match status" value="1"/>
</dbReference>
<dbReference type="Proteomes" id="UP000790096">
    <property type="component" value="Unassembled WGS sequence"/>
</dbReference>
<dbReference type="InterPro" id="IPR036937">
    <property type="entry name" value="Adhesion_dom_fimbrial_sf"/>
</dbReference>
<dbReference type="EMBL" id="JABBFR010000011">
    <property type="protein sequence ID" value="MBT0724694.1"/>
    <property type="molecule type" value="Genomic_DNA"/>
</dbReference>
<dbReference type="RefSeq" id="WP_214237351.1">
    <property type="nucleotide sequence ID" value="NZ_JABBFR010000011.1"/>
</dbReference>
<feature type="domain" description="Fimbrial-type adhesion" evidence="1">
    <location>
        <begin position="232"/>
        <end position="367"/>
    </location>
</feature>
<evidence type="ECO:0000313" key="3">
    <source>
        <dbReference type="Proteomes" id="UP000790096"/>
    </source>
</evidence>
<sequence length="368" mass="39310">MKVFNLSRRIIFILFLLVANIICCQQSFALSCRQGSSASSNDPTGTTLANFPIGSVAFAKSDFVAGRVLWRSETFTSTFTCWDADSNPSGEDAYIYWNPWGDLNTVDPSLTIGVTINGRDYDSINNQYRVQAINLGRGTGPGTYRVCIRSFLGLCYAFKTYANSSTLSFSFSIYIKASGTAPPVSFSNISPARVFQVDGLYGINTSTQNSNYVANLTNFSNIRILQCTPTITISGTSANAVNFGILASTNAHAGKVEKSIPFTVTANIAGGGCSGESLVASFSSPDASGSAPTLLVPNNQPGVGIFITPQSDTSSKVVFGQISDFTSTAITKDTTQISKTYNANLQWLTDRPTIGKFSSTATVNVTFK</sequence>
<dbReference type="PROSITE" id="PS51257">
    <property type="entry name" value="PROKAR_LIPOPROTEIN"/>
    <property type="match status" value="1"/>
</dbReference>
<reference evidence="2 3" key="1">
    <citation type="submission" date="2020-04" db="EMBL/GenBank/DDBJ databases">
        <title>Genome sequencing of Rosenbergiella species.</title>
        <authorList>
            <person name="Alvarez-Perez S."/>
            <person name="Lievens B."/>
        </authorList>
    </citation>
    <scope>NUCLEOTIDE SEQUENCE [LARGE SCALE GENOMIC DNA]</scope>
    <source>
        <strain evidence="2 3">S61</strain>
    </source>
</reference>
<dbReference type="InterPro" id="IPR000259">
    <property type="entry name" value="Adhesion_dom_fimbrial"/>
</dbReference>
<protein>
    <submittedName>
        <fullName evidence="2">Fimbrial protein</fullName>
    </submittedName>
</protein>
<evidence type="ECO:0000313" key="2">
    <source>
        <dbReference type="EMBL" id="MBT0724694.1"/>
    </source>
</evidence>
<keyword evidence="3" id="KW-1185">Reference proteome</keyword>
<dbReference type="Pfam" id="PF00419">
    <property type="entry name" value="Fimbrial"/>
    <property type="match status" value="1"/>
</dbReference>
<comment type="caution">
    <text evidence="2">The sequence shown here is derived from an EMBL/GenBank/DDBJ whole genome shotgun (WGS) entry which is preliminary data.</text>
</comment>
<organism evidence="2 3">
    <name type="scientific">Rosenbergiella gaditana</name>
    <dbReference type="NCBI Taxonomy" id="2726987"/>
    <lineage>
        <taxon>Bacteria</taxon>
        <taxon>Pseudomonadati</taxon>
        <taxon>Pseudomonadota</taxon>
        <taxon>Gammaproteobacteria</taxon>
        <taxon>Enterobacterales</taxon>
        <taxon>Erwiniaceae</taxon>
        <taxon>Rosenbergiella</taxon>
    </lineage>
</organism>
<dbReference type="Gene3D" id="2.60.40.1090">
    <property type="entry name" value="Fimbrial-type adhesion domain"/>
    <property type="match status" value="1"/>
</dbReference>
<proteinExistence type="predicted"/>
<gene>
    <name evidence="2" type="ORF">HH682_09640</name>
</gene>
<name>A0ABS5SXD2_9GAMM</name>